<feature type="transmembrane region" description="Helical" evidence="1">
    <location>
        <begin position="23"/>
        <end position="41"/>
    </location>
</feature>
<reference evidence="2 3" key="1">
    <citation type="submission" date="2016-11" db="EMBL/GenBank/DDBJ databases">
        <authorList>
            <person name="Jaros S."/>
            <person name="Januszkiewicz K."/>
            <person name="Wedrychowicz H."/>
        </authorList>
    </citation>
    <scope>NUCLEOTIDE SEQUENCE [LARGE SCALE GENOMIC DNA]</scope>
    <source>
        <strain evidence="2 3">DSM 25661</strain>
    </source>
</reference>
<feature type="transmembrane region" description="Helical" evidence="1">
    <location>
        <begin position="95"/>
        <end position="117"/>
    </location>
</feature>
<dbReference type="Proteomes" id="UP000184462">
    <property type="component" value="Unassembled WGS sequence"/>
</dbReference>
<feature type="transmembrane region" description="Helical" evidence="1">
    <location>
        <begin position="344"/>
        <end position="365"/>
    </location>
</feature>
<keyword evidence="1" id="KW-1133">Transmembrane helix</keyword>
<dbReference type="EMBL" id="FQTW01000003">
    <property type="protein sequence ID" value="SHE64197.1"/>
    <property type="molecule type" value="Genomic_DNA"/>
</dbReference>
<proteinExistence type="predicted"/>
<accession>A0A1M4V5L5</accession>
<dbReference type="RefSeq" id="WP_083574481.1">
    <property type="nucleotide sequence ID" value="NZ_FQTW01000003.1"/>
</dbReference>
<dbReference type="InterPro" id="IPR049458">
    <property type="entry name" value="EpsG-like"/>
</dbReference>
<feature type="transmembrane region" description="Helical" evidence="1">
    <location>
        <begin position="170"/>
        <end position="197"/>
    </location>
</feature>
<evidence type="ECO:0000313" key="2">
    <source>
        <dbReference type="EMBL" id="SHE64197.1"/>
    </source>
</evidence>
<keyword evidence="3" id="KW-1185">Reference proteome</keyword>
<keyword evidence="1" id="KW-0812">Transmembrane</keyword>
<feature type="transmembrane region" description="Helical" evidence="1">
    <location>
        <begin position="295"/>
        <end position="312"/>
    </location>
</feature>
<evidence type="ECO:0000256" key="1">
    <source>
        <dbReference type="SAM" id="Phobius"/>
    </source>
</evidence>
<evidence type="ECO:0000313" key="3">
    <source>
        <dbReference type="Proteomes" id="UP000184462"/>
    </source>
</evidence>
<sequence length="394" mass="45332">MFLFWPLMAVVKAVENFDKPFSKKIIMAFFALYGFCFVIDSRMDGERYAERLELAYTKPFSSFFDQLFDLYNTSLDFLQPLITYIISRFTDSHHVLFAVYALIFGFFYLKSIGFVMSKIKPSQSLTSKLYIVLLVVLIPIFNINGFRMWTAAWIFILGALHVVWDRDYKYLLLCVSACFMHFSFLGANVVLVAWIFAGNRPWLYLMMGLVTMTVSEINFQSIQNIAEQISPAFDEKASAYASEQYADKVSEQKAQAVWFMKLSPILLKSILIFNSILLMFKYYKNDRLRKAEVNILSFSLLFLSYANIVSLVPSGGRFLSVFYVLSVINSLILIKYWQPKITSIYSTFSLAFMALPIIISLRVGFSTLSTVVLSPSIVIPFGYDLNWSFLDVIL</sequence>
<dbReference type="STRING" id="1155689.SAMN05444278_103255"/>
<keyword evidence="1" id="KW-0472">Membrane</keyword>
<protein>
    <submittedName>
        <fullName evidence="2">EpsG family protein</fullName>
    </submittedName>
</protein>
<dbReference type="OrthoDB" id="784431at2"/>
<feature type="transmembrane region" description="Helical" evidence="1">
    <location>
        <begin position="318"/>
        <end position="337"/>
    </location>
</feature>
<dbReference type="AlphaFoldDB" id="A0A1M4V5L5"/>
<feature type="transmembrane region" description="Helical" evidence="1">
    <location>
        <begin position="129"/>
        <end position="158"/>
    </location>
</feature>
<gene>
    <name evidence="2" type="ORF">SAMN05444278_103255</name>
</gene>
<feature type="transmembrane region" description="Helical" evidence="1">
    <location>
        <begin position="265"/>
        <end position="283"/>
    </location>
</feature>
<name>A0A1M4V5L5_9FLAO</name>
<dbReference type="Pfam" id="PF14897">
    <property type="entry name" value="EpsG"/>
    <property type="match status" value="1"/>
</dbReference>
<organism evidence="2 3">
    <name type="scientific">Psychroflexus salarius</name>
    <dbReference type="NCBI Taxonomy" id="1155689"/>
    <lineage>
        <taxon>Bacteria</taxon>
        <taxon>Pseudomonadati</taxon>
        <taxon>Bacteroidota</taxon>
        <taxon>Flavobacteriia</taxon>
        <taxon>Flavobacteriales</taxon>
        <taxon>Flavobacteriaceae</taxon>
        <taxon>Psychroflexus</taxon>
    </lineage>
</organism>